<comment type="similarity">
    <text evidence="4 23">In the C-terminal section; belongs to the transpeptidase family.</text>
</comment>
<proteinExistence type="inferred from homology"/>
<evidence type="ECO:0000256" key="22">
    <source>
        <dbReference type="NCBIfam" id="TIGR02071"/>
    </source>
</evidence>
<dbReference type="InterPro" id="IPR023346">
    <property type="entry name" value="Lysozyme-like_dom_sf"/>
</dbReference>
<dbReference type="Gene3D" id="3.40.710.10">
    <property type="entry name" value="DD-peptidase/beta-lactamase superfamily"/>
    <property type="match status" value="1"/>
</dbReference>
<accession>A0A411HGH4</accession>
<keyword evidence="13 23" id="KW-0133">Cell shape</keyword>
<evidence type="ECO:0000256" key="9">
    <source>
        <dbReference type="ARBA" id="ARBA00022670"/>
    </source>
</evidence>
<dbReference type="GO" id="GO:0009002">
    <property type="term" value="F:serine-type D-Ala-D-Ala carboxypeptidase activity"/>
    <property type="evidence" value="ECO:0007669"/>
    <property type="project" value="UniProtKB-EC"/>
</dbReference>
<keyword evidence="12" id="KW-0378">Hydrolase</keyword>
<evidence type="ECO:0000256" key="6">
    <source>
        <dbReference type="ARBA" id="ARBA00018637"/>
    </source>
</evidence>
<keyword evidence="15 25" id="KW-0472">Membrane</keyword>
<keyword evidence="11 23" id="KW-0808">Transferase</keyword>
<evidence type="ECO:0000313" key="29">
    <source>
        <dbReference type="EMBL" id="QBB69626.1"/>
    </source>
</evidence>
<dbReference type="GO" id="GO:0005886">
    <property type="term" value="C:plasma membrane"/>
    <property type="evidence" value="ECO:0007669"/>
    <property type="project" value="UniProtKB-SubCell"/>
</dbReference>
<evidence type="ECO:0000256" key="7">
    <source>
        <dbReference type="ARBA" id="ARBA00022475"/>
    </source>
</evidence>
<dbReference type="InterPro" id="IPR028166">
    <property type="entry name" value="UB2H"/>
</dbReference>
<comment type="catalytic activity">
    <reaction evidence="21">
        <text>[GlcNAc-(1-&gt;4)-Mur2Ac(oyl-L-Ala-gamma-D-Glu-L-Lys-D-Ala-D-Ala)](n)-di-trans,octa-cis-undecaprenyl diphosphate + beta-D-GlcNAc-(1-&gt;4)-Mur2Ac(oyl-L-Ala-gamma-D-Glu-L-Lys-D-Ala-D-Ala)-di-trans,octa-cis-undecaprenyl diphosphate = [GlcNAc-(1-&gt;4)-Mur2Ac(oyl-L-Ala-gamma-D-Glu-L-Lys-D-Ala-D-Ala)](n+1)-di-trans,octa-cis-undecaprenyl diphosphate + di-trans,octa-cis-undecaprenyl diphosphate + H(+)</text>
        <dbReference type="Rhea" id="RHEA:23708"/>
        <dbReference type="Rhea" id="RHEA-COMP:9602"/>
        <dbReference type="Rhea" id="RHEA-COMP:9603"/>
        <dbReference type="ChEBI" id="CHEBI:15378"/>
        <dbReference type="ChEBI" id="CHEBI:58405"/>
        <dbReference type="ChEBI" id="CHEBI:60033"/>
        <dbReference type="ChEBI" id="CHEBI:78435"/>
        <dbReference type="EC" id="2.4.99.28"/>
    </reaction>
</comment>
<evidence type="ECO:0000313" key="30">
    <source>
        <dbReference type="Proteomes" id="UP000291562"/>
    </source>
</evidence>
<dbReference type="GO" id="GO:0008360">
    <property type="term" value="P:regulation of cell shape"/>
    <property type="evidence" value="ECO:0007669"/>
    <property type="project" value="UniProtKB-UniRule"/>
</dbReference>
<dbReference type="InterPro" id="IPR001460">
    <property type="entry name" value="PCN-bd_Tpept"/>
</dbReference>
<feature type="active site" description="Proton donor; for transglycosylase activity" evidence="24">
    <location>
        <position position="216"/>
    </location>
</feature>
<feature type="active site" description="Acyl-ester intermediate; for transpeptidase activity" evidence="24">
    <location>
        <position position="492"/>
    </location>
</feature>
<dbReference type="Gene3D" id="1.10.3810.10">
    <property type="entry name" value="Biosynthetic peptidoglycan transglycosylase-like"/>
    <property type="match status" value="1"/>
</dbReference>
<keyword evidence="17" id="KW-0511">Multifunctional enzyme</keyword>
<dbReference type="Pfam" id="PF00905">
    <property type="entry name" value="Transpeptidase"/>
    <property type="match status" value="1"/>
</dbReference>
<dbReference type="UniPathway" id="UPA00219"/>
<dbReference type="GO" id="GO:0008658">
    <property type="term" value="F:penicillin binding"/>
    <property type="evidence" value="ECO:0007669"/>
    <property type="project" value="UniProtKB-UniRule"/>
</dbReference>
<keyword evidence="10 23" id="KW-0328">Glycosyltransferase</keyword>
<dbReference type="InterPro" id="IPR036950">
    <property type="entry name" value="PBP_transglycosylase"/>
</dbReference>
<evidence type="ECO:0000256" key="14">
    <source>
        <dbReference type="ARBA" id="ARBA00022984"/>
    </source>
</evidence>
<evidence type="ECO:0000256" key="4">
    <source>
        <dbReference type="ARBA" id="ARBA00007090"/>
    </source>
</evidence>
<feature type="domain" description="Bifunctional transglycosylase second" evidence="28">
    <location>
        <begin position="96"/>
        <end position="179"/>
    </location>
</feature>
<evidence type="ECO:0000256" key="13">
    <source>
        <dbReference type="ARBA" id="ARBA00022960"/>
    </source>
</evidence>
<keyword evidence="8" id="KW-0121">Carboxypeptidase</keyword>
<dbReference type="NCBIfam" id="TIGR02071">
    <property type="entry name" value="PBP_1b"/>
    <property type="match status" value="1"/>
</dbReference>
<dbReference type="GO" id="GO:0009274">
    <property type="term" value="C:peptidoglycan-based cell wall"/>
    <property type="evidence" value="ECO:0007669"/>
    <property type="project" value="UniProtKB-UniRule"/>
</dbReference>
<evidence type="ECO:0000256" key="1">
    <source>
        <dbReference type="ARBA" id="ARBA00002624"/>
    </source>
</evidence>
<evidence type="ECO:0000256" key="19">
    <source>
        <dbReference type="ARBA" id="ARBA00032454"/>
    </source>
</evidence>
<dbReference type="PANTHER" id="PTHR32282">
    <property type="entry name" value="BINDING PROTEIN TRANSPEPTIDASE, PUTATIVE-RELATED"/>
    <property type="match status" value="1"/>
</dbReference>
<evidence type="ECO:0000259" key="27">
    <source>
        <dbReference type="Pfam" id="PF00912"/>
    </source>
</evidence>
<dbReference type="InterPro" id="IPR012338">
    <property type="entry name" value="Beta-lactam/transpept-like"/>
</dbReference>
<evidence type="ECO:0000256" key="23">
    <source>
        <dbReference type="PIRNR" id="PIRNR002799"/>
    </source>
</evidence>
<reference evidence="29 30" key="1">
    <citation type="submission" date="2019-01" db="EMBL/GenBank/DDBJ databases">
        <title>Pseudolysobacter antarctica gen. nov., sp. nov., isolated from Fildes Peninsula, Antarctica.</title>
        <authorList>
            <person name="Wei Z."/>
            <person name="Peng F."/>
        </authorList>
    </citation>
    <scope>NUCLEOTIDE SEQUENCE [LARGE SCALE GENOMIC DNA]</scope>
    <source>
        <strain evidence="29 30">AQ6-296</strain>
    </source>
</reference>
<dbReference type="OrthoDB" id="9766909at2"/>
<evidence type="ECO:0000256" key="15">
    <source>
        <dbReference type="ARBA" id="ARBA00023136"/>
    </source>
</evidence>
<name>A0A411HGH4_9GAMM</name>
<organism evidence="29 30">
    <name type="scientific">Pseudolysobacter antarcticus</name>
    <dbReference type="NCBI Taxonomy" id="2511995"/>
    <lineage>
        <taxon>Bacteria</taxon>
        <taxon>Pseudomonadati</taxon>
        <taxon>Pseudomonadota</taxon>
        <taxon>Gammaproteobacteria</taxon>
        <taxon>Lysobacterales</taxon>
        <taxon>Rhodanobacteraceae</taxon>
        <taxon>Pseudolysobacter</taxon>
    </lineage>
</organism>
<feature type="domain" description="Glycosyl transferase family 51" evidence="27">
    <location>
        <begin position="186"/>
        <end position="361"/>
    </location>
</feature>
<dbReference type="GO" id="GO:0006508">
    <property type="term" value="P:proteolysis"/>
    <property type="evidence" value="ECO:0007669"/>
    <property type="project" value="UniProtKB-KW"/>
</dbReference>
<keyword evidence="25" id="KW-1133">Transmembrane helix</keyword>
<comment type="pathway">
    <text evidence="3 23">Cell wall biogenesis; peptidoglycan biosynthesis.</text>
</comment>
<evidence type="ECO:0000256" key="8">
    <source>
        <dbReference type="ARBA" id="ARBA00022645"/>
    </source>
</evidence>
<evidence type="ECO:0000256" key="5">
    <source>
        <dbReference type="ARBA" id="ARBA00007739"/>
    </source>
</evidence>
<dbReference type="SUPFAM" id="SSF56601">
    <property type="entry name" value="beta-lactamase/transpeptidase-like"/>
    <property type="match status" value="1"/>
</dbReference>
<dbReference type="GO" id="GO:0009252">
    <property type="term" value="P:peptidoglycan biosynthetic process"/>
    <property type="evidence" value="ECO:0007669"/>
    <property type="project" value="UniProtKB-UniRule"/>
</dbReference>
<evidence type="ECO:0000256" key="25">
    <source>
        <dbReference type="SAM" id="Phobius"/>
    </source>
</evidence>
<evidence type="ECO:0000256" key="2">
    <source>
        <dbReference type="ARBA" id="ARBA00004236"/>
    </source>
</evidence>
<evidence type="ECO:0000256" key="11">
    <source>
        <dbReference type="ARBA" id="ARBA00022679"/>
    </source>
</evidence>
<dbReference type="KEGG" id="xbc:ELE36_04110"/>
<evidence type="ECO:0000259" key="26">
    <source>
        <dbReference type="Pfam" id="PF00905"/>
    </source>
</evidence>
<dbReference type="Proteomes" id="UP000291562">
    <property type="component" value="Chromosome"/>
</dbReference>
<keyword evidence="16" id="KW-0046">Antibiotic resistance</keyword>
<dbReference type="GO" id="GO:0071555">
    <property type="term" value="P:cell wall organization"/>
    <property type="evidence" value="ECO:0007669"/>
    <property type="project" value="UniProtKB-UniRule"/>
</dbReference>
<feature type="domain" description="Penicillin-binding protein transpeptidase" evidence="26">
    <location>
        <begin position="454"/>
        <end position="693"/>
    </location>
</feature>
<keyword evidence="14 23" id="KW-0573">Peptidoglycan synthesis</keyword>
<dbReference type="Pfam" id="PF14814">
    <property type="entry name" value="UB2H"/>
    <property type="match status" value="1"/>
</dbReference>
<evidence type="ECO:0000256" key="21">
    <source>
        <dbReference type="ARBA" id="ARBA00049902"/>
    </source>
</evidence>
<sequence>MHRPATSVERRQCAPVRLHCTLDFSVLSCRLTVRDSLLPLLGLAWRVLRVPFWLGLGLFLGFVGPYATYLDGQVRARFDDLSWDLPSRVYARPLELKPGLAMSAEALDLELDAARYTSEPGARTTGTFSHDGSRYLIARRAFDYLDGHEAERRIEVVLSANSVSTLKDAATGAALSSVRIDPARIATLYGTEQEERRIVHLGEVPPLLVAGLQAVEDRDFNHHHGIAVWSILRAALANLSAGHVVQGGSTLTQQLVKNLFLDRGQRFTRKFNEALLSLLIEARYNKRRILEAYINEVFLGQQGGQAVHGFAAASEFYFGRDLKSLSTPEIALLVGMVQGPSYYDPRRNPDHALSRRNIALQMFTDTGLLDDAALAKARAAPLGVPDRQGLPRNRYPAFLDLVRAQLARDYADAALGKVGMSIHTTLAPASQLLAEQALASQLDALAKRQPELEGAMVVTGAHDGEVQALIGSRAADEQGFNRALFAQRPIGSLVKPFVYLVALSQPQRYSLVSSLDDTAVDIPQADGSHWMPQNAEHEAHGAVPLMDALMHSYNLATVHLGLTLGLPKVKGFLESFGLTSVNPNPSLLLGAIDLTPFDVARMYTYFSADGHALPLRAVRGVLNAQGKPLTRYSIKAGAGEYVSAARLTSYAMQQVVVAGTAHSVTDQGLGYLHAAGKTGTSDSQRDSWFAGFTGEHLAVVWVGRDDNKVTSLMGATGALKVWSALFRKLPSSPLLLPRDGLEYTWVNPQNGQRTDAECKGARELPFLTGYAPQETDHCTWQEIKSLFSRNPNTSP</sequence>
<comment type="catalytic activity">
    <reaction evidence="20">
        <text>Preferential cleavage: (Ac)2-L-Lys-D-Ala-|-D-Ala. Also transpeptidation of peptidyl-alanyl moieties that are N-acyl substituents of D-alanine.</text>
        <dbReference type="EC" id="3.4.16.4"/>
    </reaction>
</comment>
<gene>
    <name evidence="29" type="primary">mrcB</name>
    <name evidence="29" type="ORF">ELE36_04110</name>
</gene>
<evidence type="ECO:0000259" key="28">
    <source>
        <dbReference type="Pfam" id="PF14814"/>
    </source>
</evidence>
<dbReference type="SUPFAM" id="SSF53955">
    <property type="entry name" value="Lysozyme-like"/>
    <property type="match status" value="1"/>
</dbReference>
<dbReference type="PIRSF" id="PIRSF002799">
    <property type="entry name" value="PBP_1b"/>
    <property type="match status" value="1"/>
</dbReference>
<evidence type="ECO:0000256" key="18">
    <source>
        <dbReference type="ARBA" id="ARBA00023316"/>
    </source>
</evidence>
<keyword evidence="9" id="KW-0645">Protease</keyword>
<evidence type="ECO:0000256" key="17">
    <source>
        <dbReference type="ARBA" id="ARBA00023268"/>
    </source>
</evidence>
<evidence type="ECO:0000256" key="12">
    <source>
        <dbReference type="ARBA" id="ARBA00022801"/>
    </source>
</evidence>
<dbReference type="InterPro" id="IPR011813">
    <property type="entry name" value="PBP_1b"/>
</dbReference>
<feature type="transmembrane region" description="Helical" evidence="25">
    <location>
        <begin position="50"/>
        <end position="69"/>
    </location>
</feature>
<evidence type="ECO:0000256" key="10">
    <source>
        <dbReference type="ARBA" id="ARBA00022676"/>
    </source>
</evidence>
<dbReference type="Gene3D" id="3.30.2060.10">
    <property type="entry name" value="Penicillin-binding protein 1b domain"/>
    <property type="match status" value="1"/>
</dbReference>
<comment type="function">
    <text evidence="1 23">Cell wall formation. Synthesis of cross-linked peptidoglycan from the lipid intermediates. The enzyme has a penicillin-insensitive transglycosylase N-terminal domain (formation of linear glycan strands) and a penicillin-sensitive transpeptidase C-terminal domain (cross-linking of the peptide subunits).</text>
</comment>
<dbReference type="InterPro" id="IPR050396">
    <property type="entry name" value="Glycosyltr_51/Transpeptidase"/>
</dbReference>
<keyword evidence="25" id="KW-0812">Transmembrane</keyword>
<dbReference type="GO" id="GO:0046677">
    <property type="term" value="P:response to antibiotic"/>
    <property type="evidence" value="ECO:0007669"/>
    <property type="project" value="UniProtKB-UniRule"/>
</dbReference>
<dbReference type="InterPro" id="IPR001264">
    <property type="entry name" value="Glyco_trans_51"/>
</dbReference>
<keyword evidence="30" id="KW-1185">Reference proteome</keyword>
<evidence type="ECO:0000256" key="24">
    <source>
        <dbReference type="PIRSR" id="PIRSR002799-1"/>
    </source>
</evidence>
<dbReference type="GO" id="GO:0008955">
    <property type="term" value="F:peptidoglycan glycosyltransferase activity"/>
    <property type="evidence" value="ECO:0007669"/>
    <property type="project" value="UniProtKB-UniRule"/>
</dbReference>
<keyword evidence="7" id="KW-1003">Cell membrane</keyword>
<dbReference type="EMBL" id="CP035704">
    <property type="protein sequence ID" value="QBB69626.1"/>
    <property type="molecule type" value="Genomic_DNA"/>
</dbReference>
<dbReference type="Pfam" id="PF00912">
    <property type="entry name" value="Transgly"/>
    <property type="match status" value="1"/>
</dbReference>
<evidence type="ECO:0000256" key="3">
    <source>
        <dbReference type="ARBA" id="ARBA00004752"/>
    </source>
</evidence>
<dbReference type="AlphaFoldDB" id="A0A411HGH4"/>
<evidence type="ECO:0000256" key="16">
    <source>
        <dbReference type="ARBA" id="ARBA00023251"/>
    </source>
</evidence>
<comment type="subcellular location">
    <subcellularLocation>
        <location evidence="2">Cell membrane</location>
    </subcellularLocation>
</comment>
<dbReference type="GO" id="GO:0030288">
    <property type="term" value="C:outer membrane-bounded periplasmic space"/>
    <property type="evidence" value="ECO:0007669"/>
    <property type="project" value="TreeGrafter"/>
</dbReference>
<dbReference type="PANTHER" id="PTHR32282:SF11">
    <property type="entry name" value="PENICILLIN-BINDING PROTEIN 1B"/>
    <property type="match status" value="1"/>
</dbReference>
<evidence type="ECO:0000256" key="20">
    <source>
        <dbReference type="ARBA" id="ARBA00034000"/>
    </source>
</evidence>
<keyword evidence="18 23" id="KW-0961">Cell wall biogenesis/degradation</keyword>
<comment type="similarity">
    <text evidence="5 23">In the N-terminal section; belongs to the glycosyltransferase 51 family.</text>
</comment>
<protein>
    <recommendedName>
        <fullName evidence="6 22">Penicillin-binding protein 1B</fullName>
        <shortName evidence="23">PBP-1b</shortName>
        <shortName evidence="23">PBP1b</shortName>
    </recommendedName>
    <alternativeName>
        <fullName evidence="19 23">Murein polymerase</fullName>
    </alternativeName>
</protein>